<evidence type="ECO:0000313" key="3">
    <source>
        <dbReference type="Proteomes" id="UP000751190"/>
    </source>
</evidence>
<evidence type="ECO:0000256" key="1">
    <source>
        <dbReference type="SAM" id="MobiDB-lite"/>
    </source>
</evidence>
<dbReference type="EMBL" id="JAGTXO010000022">
    <property type="protein sequence ID" value="KAG8462051.1"/>
    <property type="molecule type" value="Genomic_DNA"/>
</dbReference>
<sequence>MESLGDVRARLPKGSAYDFSTTRNLLCQLYSLMRVTRLWLPRAHLLHAVIYLRPDLQVLDPIDVVALAGVQDRELYVPFWHCWSGLNDRFAFARPSAAAVYGQRLLALERFVQERRLQSESLLLAAVREAGITAAFTSSMSVRVRTTGRVEVLARCTPRDTDPGCVKMSCNVGAASGVAAARNATDHCTYVPEYGARRRQVLLVLYGRRLAMAARIEQYVLEPLRRACVVFSVVANLHVDDAAAWATNASMRDARARVLMSPVPLSDLIVSPPPPPPAPAENATAPGLLTTATSSQGGD</sequence>
<keyword evidence="3" id="KW-1185">Reference proteome</keyword>
<dbReference type="Proteomes" id="UP000751190">
    <property type="component" value="Unassembled WGS sequence"/>
</dbReference>
<organism evidence="2 3">
    <name type="scientific">Diacronema lutheri</name>
    <name type="common">Unicellular marine alga</name>
    <name type="synonym">Monochrysis lutheri</name>
    <dbReference type="NCBI Taxonomy" id="2081491"/>
    <lineage>
        <taxon>Eukaryota</taxon>
        <taxon>Haptista</taxon>
        <taxon>Haptophyta</taxon>
        <taxon>Pavlovophyceae</taxon>
        <taxon>Pavlovales</taxon>
        <taxon>Pavlovaceae</taxon>
        <taxon>Diacronema</taxon>
    </lineage>
</organism>
<reference evidence="2" key="1">
    <citation type="submission" date="2021-05" db="EMBL/GenBank/DDBJ databases">
        <title>The genome of the haptophyte Pavlova lutheri (Diacronema luteri, Pavlovales) - a model for lipid biosynthesis in eukaryotic algae.</title>
        <authorList>
            <person name="Hulatt C.J."/>
            <person name="Posewitz M.C."/>
        </authorList>
    </citation>
    <scope>NUCLEOTIDE SEQUENCE</scope>
    <source>
        <strain evidence="2">NIVA-4/92</strain>
    </source>
</reference>
<feature type="compositionally biased region" description="Polar residues" evidence="1">
    <location>
        <begin position="290"/>
        <end position="299"/>
    </location>
</feature>
<comment type="caution">
    <text evidence="2">The sequence shown here is derived from an EMBL/GenBank/DDBJ whole genome shotgun (WGS) entry which is preliminary data.</text>
</comment>
<name>A0A8J6C8M3_DIALT</name>
<protein>
    <submittedName>
        <fullName evidence="2">Uncharacterized protein</fullName>
    </submittedName>
</protein>
<evidence type="ECO:0000313" key="2">
    <source>
        <dbReference type="EMBL" id="KAG8462051.1"/>
    </source>
</evidence>
<proteinExistence type="predicted"/>
<dbReference type="OrthoDB" id="2108800at2759"/>
<feature type="region of interest" description="Disordered" evidence="1">
    <location>
        <begin position="269"/>
        <end position="299"/>
    </location>
</feature>
<accession>A0A8J6C8M3</accession>
<gene>
    <name evidence="2" type="ORF">KFE25_011501</name>
</gene>
<dbReference type="AlphaFoldDB" id="A0A8J6C8M3"/>